<protein>
    <recommendedName>
        <fullName evidence="5">Thioesterase domain-containing protein</fullName>
    </recommendedName>
</protein>
<accession>A0AAN6FAA7</accession>
<evidence type="ECO:0000313" key="3">
    <source>
        <dbReference type="EMBL" id="KAK0309707.1"/>
    </source>
</evidence>
<feature type="region of interest" description="Disordered" evidence="1">
    <location>
        <begin position="155"/>
        <end position="174"/>
    </location>
</feature>
<dbReference type="InterPro" id="IPR029069">
    <property type="entry name" value="HotDog_dom_sf"/>
</dbReference>
<reference evidence="3" key="1">
    <citation type="submission" date="2021-12" db="EMBL/GenBank/DDBJ databases">
        <title>Black yeast isolated from Biological Soil Crust.</title>
        <authorList>
            <person name="Kurbessoian T."/>
        </authorList>
    </citation>
    <scope>NUCLEOTIDE SEQUENCE</scope>
    <source>
        <strain evidence="3">CCFEE 5208</strain>
    </source>
</reference>
<comment type="caution">
    <text evidence="3">The sequence shown here is derived from an EMBL/GenBank/DDBJ whole genome shotgun (WGS) entry which is preliminary data.</text>
</comment>
<proteinExistence type="predicted"/>
<dbReference type="SUPFAM" id="SSF54637">
    <property type="entry name" value="Thioesterase/thiol ester dehydrase-isomerase"/>
    <property type="match status" value="1"/>
</dbReference>
<sequence>MTRSSGEVRLTILQAPPFKHPTHRTHTMSALRTLPLRTLRPQLSQRYQHLRRSNSTIPGTATGPPSAPPPAQPTFLRRNRTVLLWTTLSLILGLIAGNTTQHIIAPPPMPEPGTHEDGILIADLNQRIDSDFKVKVLRGKCLGVAKQLKGSSSEAGGWAEIVPRPSNEETSSSGNDELVGHMQGARGLGVERLFWDRSEERLVAIIWFGGALSGWPGVTHGGAIATVFAEKAGLAAALADGNKSTATDAAVPQRLPGTGSHAKMFAPVERHGEPAQLSLSYVKPTHANNFYVIRVYPSMDLDQDPEHVVPSEPTGGHEYEATLETLDAKVCVKAKIKFAPSSTLQRVEDEVTVAAKTSYADFRHWLWPSRQQQVASQIAS</sequence>
<evidence type="ECO:0000256" key="1">
    <source>
        <dbReference type="SAM" id="MobiDB-lite"/>
    </source>
</evidence>
<dbReference type="InterPro" id="IPR052061">
    <property type="entry name" value="PTE-AB_protein"/>
</dbReference>
<keyword evidence="2" id="KW-0812">Transmembrane</keyword>
<dbReference type="Proteomes" id="UP001168146">
    <property type="component" value="Unassembled WGS sequence"/>
</dbReference>
<dbReference type="Gene3D" id="3.10.129.10">
    <property type="entry name" value="Hotdog Thioesterase"/>
    <property type="match status" value="1"/>
</dbReference>
<organism evidence="3 4">
    <name type="scientific">Friedmanniomyces endolithicus</name>
    <dbReference type="NCBI Taxonomy" id="329885"/>
    <lineage>
        <taxon>Eukaryota</taxon>
        <taxon>Fungi</taxon>
        <taxon>Dikarya</taxon>
        <taxon>Ascomycota</taxon>
        <taxon>Pezizomycotina</taxon>
        <taxon>Dothideomycetes</taxon>
        <taxon>Dothideomycetidae</taxon>
        <taxon>Mycosphaerellales</taxon>
        <taxon>Teratosphaeriaceae</taxon>
        <taxon>Friedmanniomyces</taxon>
    </lineage>
</organism>
<dbReference type="EMBL" id="JASUXU010000079">
    <property type="protein sequence ID" value="KAK0309707.1"/>
    <property type="molecule type" value="Genomic_DNA"/>
</dbReference>
<keyword evidence="2" id="KW-0472">Membrane</keyword>
<dbReference type="PANTHER" id="PTHR47260">
    <property type="entry name" value="UPF0644 PROTEIN PB2B4.06"/>
    <property type="match status" value="1"/>
</dbReference>
<evidence type="ECO:0008006" key="5">
    <source>
        <dbReference type="Google" id="ProtNLM"/>
    </source>
</evidence>
<dbReference type="AlphaFoldDB" id="A0AAN6FAA7"/>
<gene>
    <name evidence="3" type="ORF">LTR82_015060</name>
</gene>
<name>A0AAN6FAA7_9PEZI</name>
<dbReference type="PANTHER" id="PTHR47260:SF1">
    <property type="entry name" value="UPF0644 PROTEIN PB2B4.06"/>
    <property type="match status" value="1"/>
</dbReference>
<evidence type="ECO:0000256" key="2">
    <source>
        <dbReference type="SAM" id="Phobius"/>
    </source>
</evidence>
<keyword evidence="2" id="KW-1133">Transmembrane helix</keyword>
<evidence type="ECO:0000313" key="4">
    <source>
        <dbReference type="Proteomes" id="UP001168146"/>
    </source>
</evidence>
<feature type="transmembrane region" description="Helical" evidence="2">
    <location>
        <begin position="82"/>
        <end position="100"/>
    </location>
</feature>